<feature type="transmembrane region" description="Helical" evidence="6">
    <location>
        <begin position="87"/>
        <end position="111"/>
    </location>
</feature>
<evidence type="ECO:0000256" key="3">
    <source>
        <dbReference type="ARBA" id="ARBA00022692"/>
    </source>
</evidence>
<keyword evidence="3 6" id="KW-0812">Transmembrane</keyword>
<gene>
    <name evidence="7" type="ORF">CEY16_12335</name>
</gene>
<dbReference type="RefSeq" id="WP_101332335.1">
    <property type="nucleotide sequence ID" value="NZ_PJNH01000003.1"/>
</dbReference>
<dbReference type="PANTHER" id="PTHR30250">
    <property type="entry name" value="PST FAMILY PREDICTED COLANIC ACID TRANSPORTER"/>
    <property type="match status" value="1"/>
</dbReference>
<evidence type="ECO:0000256" key="1">
    <source>
        <dbReference type="ARBA" id="ARBA00004651"/>
    </source>
</evidence>
<feature type="transmembrane region" description="Helical" evidence="6">
    <location>
        <begin position="477"/>
        <end position="498"/>
    </location>
</feature>
<accession>A0A2I0QT45</accession>
<feature type="transmembrane region" description="Helical" evidence="6">
    <location>
        <begin position="164"/>
        <end position="182"/>
    </location>
</feature>
<feature type="transmembrane region" description="Helical" evidence="6">
    <location>
        <begin position="444"/>
        <end position="465"/>
    </location>
</feature>
<dbReference type="InterPro" id="IPR050833">
    <property type="entry name" value="Poly_Biosynth_Transport"/>
</dbReference>
<feature type="transmembrane region" description="Helical" evidence="6">
    <location>
        <begin position="188"/>
        <end position="210"/>
    </location>
</feature>
<evidence type="ECO:0000256" key="4">
    <source>
        <dbReference type="ARBA" id="ARBA00022989"/>
    </source>
</evidence>
<feature type="transmembrane region" description="Helical" evidence="6">
    <location>
        <begin position="324"/>
        <end position="343"/>
    </location>
</feature>
<proteinExistence type="predicted"/>
<feature type="transmembrane region" description="Helical" evidence="6">
    <location>
        <begin position="231"/>
        <end position="252"/>
    </location>
</feature>
<evidence type="ECO:0000256" key="5">
    <source>
        <dbReference type="ARBA" id="ARBA00023136"/>
    </source>
</evidence>
<dbReference type="EMBL" id="PJNH01000003">
    <property type="protein sequence ID" value="PKR77507.1"/>
    <property type="molecule type" value="Genomic_DNA"/>
</dbReference>
<comment type="subcellular location">
    <subcellularLocation>
        <location evidence="1">Cell membrane</location>
        <topology evidence="1">Multi-pass membrane protein</topology>
    </subcellularLocation>
</comment>
<feature type="transmembrane region" description="Helical" evidence="6">
    <location>
        <begin position="414"/>
        <end position="432"/>
    </location>
</feature>
<feature type="transmembrane region" description="Helical" evidence="6">
    <location>
        <begin position="387"/>
        <end position="408"/>
    </location>
</feature>
<evidence type="ECO:0000313" key="7">
    <source>
        <dbReference type="EMBL" id="PKR77507.1"/>
    </source>
</evidence>
<comment type="caution">
    <text evidence="7">The sequence shown here is derived from an EMBL/GenBank/DDBJ whole genome shotgun (WGS) entry which is preliminary data.</text>
</comment>
<dbReference type="Proteomes" id="UP000243524">
    <property type="component" value="Unassembled WGS sequence"/>
</dbReference>
<reference evidence="7 8" key="1">
    <citation type="submission" date="2017-06" db="EMBL/GenBank/DDBJ databases">
        <title>the draft geome sequence of Illustriluteabacillus marina B3227.</title>
        <authorList>
            <person name="He R.-H."/>
            <person name="Du Z.-J."/>
        </authorList>
    </citation>
    <scope>NUCLEOTIDE SEQUENCE [LARGE SCALE GENOMIC DNA]</scope>
    <source>
        <strain evidence="7 8">B3227</strain>
    </source>
</reference>
<keyword evidence="4 6" id="KW-1133">Transmembrane helix</keyword>
<organism evidence="7 8">
    <name type="scientific">Halalkalibacillus sediminis</name>
    <dbReference type="NCBI Taxonomy" id="2018042"/>
    <lineage>
        <taxon>Bacteria</taxon>
        <taxon>Bacillati</taxon>
        <taxon>Bacillota</taxon>
        <taxon>Bacilli</taxon>
        <taxon>Bacillales</taxon>
        <taxon>Bacillaceae</taxon>
        <taxon>Halalkalibacillus</taxon>
    </lineage>
</organism>
<feature type="transmembrane region" description="Helical" evidence="6">
    <location>
        <begin position="41"/>
        <end position="66"/>
    </location>
</feature>
<keyword evidence="5 6" id="KW-0472">Membrane</keyword>
<dbReference type="PANTHER" id="PTHR30250:SF29">
    <property type="entry name" value="POLYSACCHARIDE BIOSYNTHESIS PROTEIN C-TERMINAL DOMAIN-CONTAINING PROTEIN"/>
    <property type="match status" value="1"/>
</dbReference>
<feature type="transmembrane region" description="Helical" evidence="6">
    <location>
        <begin position="284"/>
        <end position="303"/>
    </location>
</feature>
<feature type="transmembrane region" description="Helical" evidence="6">
    <location>
        <begin position="123"/>
        <end position="143"/>
    </location>
</feature>
<keyword evidence="8" id="KW-1185">Reference proteome</keyword>
<dbReference type="InterPro" id="IPR002797">
    <property type="entry name" value="Polysacc_synth"/>
</dbReference>
<protein>
    <submittedName>
        <fullName evidence="7">Uncharacterized protein</fullName>
    </submittedName>
</protein>
<name>A0A2I0QT45_9BACI</name>
<evidence type="ECO:0000256" key="2">
    <source>
        <dbReference type="ARBA" id="ARBA00022475"/>
    </source>
</evidence>
<feature type="transmembrane region" description="Helical" evidence="6">
    <location>
        <begin position="355"/>
        <end position="375"/>
    </location>
</feature>
<evidence type="ECO:0000256" key="6">
    <source>
        <dbReference type="SAM" id="Phobius"/>
    </source>
</evidence>
<evidence type="ECO:0000313" key="8">
    <source>
        <dbReference type="Proteomes" id="UP000243524"/>
    </source>
</evidence>
<dbReference type="GO" id="GO:0005886">
    <property type="term" value="C:plasma membrane"/>
    <property type="evidence" value="ECO:0007669"/>
    <property type="project" value="UniProtKB-SubCell"/>
</dbReference>
<keyword evidence="2" id="KW-1003">Cell membrane</keyword>
<dbReference type="AlphaFoldDB" id="A0A2I0QT45"/>
<dbReference type="Pfam" id="PF01943">
    <property type="entry name" value="Polysacc_synt"/>
    <property type="match status" value="1"/>
</dbReference>
<dbReference type="InterPro" id="IPR024923">
    <property type="entry name" value="PG_synth_SpoVB"/>
</dbReference>
<dbReference type="OrthoDB" id="9775950at2"/>
<sequence>MSGQAMWVKGTLLLSIAGLLSKVLGMVYRIPLQNLAGDEGLYIYQQIYPILSLAIILSLYSIPSAISQVIADNKRPNASIRIKDVLVVFYLLFAGGAAVFILLYALAPWLAGLMGDPQLTQPIRVSSAIFLVIPFTAFLRGYFQIEDQYSVMASSQVVEQLFRVAGIIIFTVIITGAGLSLYQVGTLAAWSTIGGTVVGASFLFIAYRFYIKSQSSRSEKVSISPSNLTRGLLVGLSIYSLTYVLHLLVQVIDVFTMIDLLKDWGASTQASKVWKGVYDRGNPLIQLGLVFGSSIALSLIPSLRKSDADISSGSTDDEKFALKFTFLFSTAATAGLIAIMPMVNPLFYKSSDGTFAIQLMMPAVFLLSLVITFSVILQRYGVKLQQLIWVVVMLVIKGIGNTLLIPLYGITGASIATLIALAFLTLVMYYHYQRLTKSLVKYTFLVNTLLVTAFMGLLISLITHWVLDLIDIQNRLIYIPVVALTCTIGAAIFIYSTYKFKLLSNKELQLITTYLKAKKGTDD</sequence>
<dbReference type="CDD" id="cd13124">
    <property type="entry name" value="MATE_SpoVB_like"/>
    <property type="match status" value="1"/>
</dbReference>